<name>A0A392VWX4_9FABA</name>
<comment type="caution">
    <text evidence="1">The sequence shown here is derived from an EMBL/GenBank/DDBJ whole genome shotgun (WGS) entry which is preliminary data.</text>
</comment>
<sequence>TTEGIFFIENDHEFCDCSRLFA</sequence>
<proteinExistence type="predicted"/>
<feature type="non-terminal residue" evidence="1">
    <location>
        <position position="1"/>
    </location>
</feature>
<dbReference type="EMBL" id="LXQA011313383">
    <property type="protein sequence ID" value="MCI92874.1"/>
    <property type="molecule type" value="Genomic_DNA"/>
</dbReference>
<accession>A0A392VWX4</accession>
<dbReference type="AlphaFoldDB" id="A0A392VWX4"/>
<dbReference type="Proteomes" id="UP000265520">
    <property type="component" value="Unassembled WGS sequence"/>
</dbReference>
<evidence type="ECO:0000313" key="2">
    <source>
        <dbReference type="Proteomes" id="UP000265520"/>
    </source>
</evidence>
<organism evidence="1 2">
    <name type="scientific">Trifolium medium</name>
    <dbReference type="NCBI Taxonomy" id="97028"/>
    <lineage>
        <taxon>Eukaryota</taxon>
        <taxon>Viridiplantae</taxon>
        <taxon>Streptophyta</taxon>
        <taxon>Embryophyta</taxon>
        <taxon>Tracheophyta</taxon>
        <taxon>Spermatophyta</taxon>
        <taxon>Magnoliopsida</taxon>
        <taxon>eudicotyledons</taxon>
        <taxon>Gunneridae</taxon>
        <taxon>Pentapetalae</taxon>
        <taxon>rosids</taxon>
        <taxon>fabids</taxon>
        <taxon>Fabales</taxon>
        <taxon>Fabaceae</taxon>
        <taxon>Papilionoideae</taxon>
        <taxon>50 kb inversion clade</taxon>
        <taxon>NPAAA clade</taxon>
        <taxon>Hologalegina</taxon>
        <taxon>IRL clade</taxon>
        <taxon>Trifolieae</taxon>
        <taxon>Trifolium</taxon>
    </lineage>
</organism>
<keyword evidence="2" id="KW-1185">Reference proteome</keyword>
<evidence type="ECO:0000313" key="1">
    <source>
        <dbReference type="EMBL" id="MCI92874.1"/>
    </source>
</evidence>
<protein>
    <submittedName>
        <fullName evidence="1">Uncharacterized protein</fullName>
    </submittedName>
</protein>
<reference evidence="1 2" key="1">
    <citation type="journal article" date="2018" name="Front. Plant Sci.">
        <title>Red Clover (Trifolium pratense) and Zigzag Clover (T. medium) - A Picture of Genomic Similarities and Differences.</title>
        <authorList>
            <person name="Dluhosova J."/>
            <person name="Istvanek J."/>
            <person name="Nedelnik J."/>
            <person name="Repkova J."/>
        </authorList>
    </citation>
    <scope>NUCLEOTIDE SEQUENCE [LARGE SCALE GENOMIC DNA]</scope>
    <source>
        <strain evidence="2">cv. 10/8</strain>
        <tissue evidence="1">Leaf</tissue>
    </source>
</reference>